<proteinExistence type="predicted"/>
<organism evidence="1 2">
    <name type="scientific">Eumeta variegata</name>
    <name type="common">Bagworm moth</name>
    <name type="synonym">Eumeta japonica</name>
    <dbReference type="NCBI Taxonomy" id="151549"/>
    <lineage>
        <taxon>Eukaryota</taxon>
        <taxon>Metazoa</taxon>
        <taxon>Ecdysozoa</taxon>
        <taxon>Arthropoda</taxon>
        <taxon>Hexapoda</taxon>
        <taxon>Insecta</taxon>
        <taxon>Pterygota</taxon>
        <taxon>Neoptera</taxon>
        <taxon>Endopterygota</taxon>
        <taxon>Lepidoptera</taxon>
        <taxon>Glossata</taxon>
        <taxon>Ditrysia</taxon>
        <taxon>Tineoidea</taxon>
        <taxon>Psychidae</taxon>
        <taxon>Oiketicinae</taxon>
        <taxon>Eumeta</taxon>
    </lineage>
</organism>
<name>A0A4C1W8W1_EUMVA</name>
<accession>A0A4C1W8W1</accession>
<reference evidence="1 2" key="1">
    <citation type="journal article" date="2019" name="Commun. Biol.">
        <title>The bagworm genome reveals a unique fibroin gene that provides high tensile strength.</title>
        <authorList>
            <person name="Kono N."/>
            <person name="Nakamura H."/>
            <person name="Ohtoshi R."/>
            <person name="Tomita M."/>
            <person name="Numata K."/>
            <person name="Arakawa K."/>
        </authorList>
    </citation>
    <scope>NUCLEOTIDE SEQUENCE [LARGE SCALE GENOMIC DNA]</scope>
</reference>
<dbReference type="EMBL" id="BGZK01000499">
    <property type="protein sequence ID" value="GBP47330.1"/>
    <property type="molecule type" value="Genomic_DNA"/>
</dbReference>
<gene>
    <name evidence="1" type="ORF">EVAR_38096_1</name>
</gene>
<keyword evidence="2" id="KW-1185">Reference proteome</keyword>
<sequence>MNQLRSGEPLSDELNADRAGAAHAKKLEVRVAPERCQPSHCSPVAVDIWQPLKPSGRPPTQDNDISFEFFKIFFIQ</sequence>
<protein>
    <submittedName>
        <fullName evidence="1">Uncharacterized protein</fullName>
    </submittedName>
</protein>
<evidence type="ECO:0000313" key="1">
    <source>
        <dbReference type="EMBL" id="GBP47330.1"/>
    </source>
</evidence>
<dbReference type="Proteomes" id="UP000299102">
    <property type="component" value="Unassembled WGS sequence"/>
</dbReference>
<comment type="caution">
    <text evidence="1">The sequence shown here is derived from an EMBL/GenBank/DDBJ whole genome shotgun (WGS) entry which is preliminary data.</text>
</comment>
<dbReference type="AlphaFoldDB" id="A0A4C1W8W1"/>
<evidence type="ECO:0000313" key="2">
    <source>
        <dbReference type="Proteomes" id="UP000299102"/>
    </source>
</evidence>